<organism evidence="2">
    <name type="scientific">Glycine max</name>
    <name type="common">Soybean</name>
    <name type="synonym">Glycine hispida</name>
    <dbReference type="NCBI Taxonomy" id="3847"/>
    <lineage>
        <taxon>Eukaryota</taxon>
        <taxon>Viridiplantae</taxon>
        <taxon>Streptophyta</taxon>
        <taxon>Embryophyta</taxon>
        <taxon>Tracheophyta</taxon>
        <taxon>Spermatophyta</taxon>
        <taxon>Magnoliopsida</taxon>
        <taxon>eudicotyledons</taxon>
        <taxon>Gunneridae</taxon>
        <taxon>Pentapetalae</taxon>
        <taxon>rosids</taxon>
        <taxon>fabids</taxon>
        <taxon>Fabales</taxon>
        <taxon>Fabaceae</taxon>
        <taxon>Papilionoideae</taxon>
        <taxon>50 kb inversion clade</taxon>
        <taxon>NPAAA clade</taxon>
        <taxon>indigoferoid/millettioid clade</taxon>
        <taxon>Phaseoleae</taxon>
        <taxon>Glycine</taxon>
        <taxon>Glycine subgen. Soja</taxon>
    </lineage>
</organism>
<keyword evidence="1" id="KW-0472">Membrane</keyword>
<sequence length="63" mass="7080">MVVWSYPPTARQMAVTGGAFVIGGLLFGVGAYFSFVNVAPGQERLKSRRKTMRNCIKKRFRNL</sequence>
<keyword evidence="4" id="KW-1185">Reference proteome</keyword>
<evidence type="ECO:0000313" key="2">
    <source>
        <dbReference type="EMBL" id="KRH32793.1"/>
    </source>
</evidence>
<evidence type="ECO:0000256" key="1">
    <source>
        <dbReference type="SAM" id="Phobius"/>
    </source>
</evidence>
<proteinExistence type="predicted"/>
<dbReference type="AlphaFoldDB" id="A0A0R0HY44"/>
<evidence type="ECO:0000313" key="3">
    <source>
        <dbReference type="EnsemblPlants" id="KRH32793"/>
    </source>
</evidence>
<keyword evidence="1" id="KW-1133">Transmembrane helix</keyword>
<feature type="transmembrane region" description="Helical" evidence="1">
    <location>
        <begin position="20"/>
        <end position="40"/>
    </location>
</feature>
<gene>
    <name evidence="2" type="ORF">GLYMA_10G076300</name>
</gene>
<dbReference type="Proteomes" id="UP000008827">
    <property type="component" value="Chromosome 10"/>
</dbReference>
<protein>
    <submittedName>
        <fullName evidence="2 3">Uncharacterized protein</fullName>
    </submittedName>
</protein>
<dbReference type="InParanoid" id="A0A0R0HY44"/>
<dbReference type="EMBL" id="CM000843">
    <property type="protein sequence ID" value="KRH32793.1"/>
    <property type="molecule type" value="Genomic_DNA"/>
</dbReference>
<dbReference type="OMA" id="TMRNCIK"/>
<name>A0A0R0HY44_SOYBN</name>
<keyword evidence="1" id="KW-0812">Transmembrane</keyword>
<reference evidence="3" key="2">
    <citation type="submission" date="2018-02" db="UniProtKB">
        <authorList>
            <consortium name="EnsemblPlants"/>
        </authorList>
    </citation>
    <scope>IDENTIFICATION</scope>
    <source>
        <strain evidence="3">Williams 82</strain>
    </source>
</reference>
<reference evidence="2 3" key="1">
    <citation type="journal article" date="2010" name="Nature">
        <title>Genome sequence of the palaeopolyploid soybean.</title>
        <authorList>
            <person name="Schmutz J."/>
            <person name="Cannon S.B."/>
            <person name="Schlueter J."/>
            <person name="Ma J."/>
            <person name="Mitros T."/>
            <person name="Nelson W."/>
            <person name="Hyten D.L."/>
            <person name="Song Q."/>
            <person name="Thelen J.J."/>
            <person name="Cheng J."/>
            <person name="Xu D."/>
            <person name="Hellsten U."/>
            <person name="May G.D."/>
            <person name="Yu Y."/>
            <person name="Sakurai T."/>
            <person name="Umezawa T."/>
            <person name="Bhattacharyya M.K."/>
            <person name="Sandhu D."/>
            <person name="Valliyodan B."/>
            <person name="Lindquist E."/>
            <person name="Peto M."/>
            <person name="Grant D."/>
            <person name="Shu S."/>
            <person name="Goodstein D."/>
            <person name="Barry K."/>
            <person name="Futrell-Griggs M."/>
            <person name="Abernathy B."/>
            <person name="Du J."/>
            <person name="Tian Z."/>
            <person name="Zhu L."/>
            <person name="Gill N."/>
            <person name="Joshi T."/>
            <person name="Libault M."/>
            <person name="Sethuraman A."/>
            <person name="Zhang X.-C."/>
            <person name="Shinozaki K."/>
            <person name="Nguyen H.T."/>
            <person name="Wing R.A."/>
            <person name="Cregan P."/>
            <person name="Specht J."/>
            <person name="Grimwood J."/>
            <person name="Rokhsar D."/>
            <person name="Stacey G."/>
            <person name="Shoemaker R.C."/>
            <person name="Jackson S.A."/>
        </authorList>
    </citation>
    <scope>NUCLEOTIDE SEQUENCE [LARGE SCALE GENOMIC DNA]</scope>
    <source>
        <strain evidence="3">cv. Williams 82</strain>
        <tissue evidence="2">Callus</tissue>
    </source>
</reference>
<dbReference type="EnsemblPlants" id="KRH32793">
    <property type="protein sequence ID" value="KRH32793"/>
    <property type="gene ID" value="GLYMA_10G076300"/>
</dbReference>
<dbReference type="SMR" id="A0A0R0HY44"/>
<evidence type="ECO:0000313" key="4">
    <source>
        <dbReference type="Proteomes" id="UP000008827"/>
    </source>
</evidence>
<accession>A0A0R0HY44</accession>
<dbReference type="Gramene" id="KRH32793">
    <property type="protein sequence ID" value="KRH32793"/>
    <property type="gene ID" value="GLYMA_10G076300"/>
</dbReference>
<reference evidence="2" key="3">
    <citation type="submission" date="2018-07" db="EMBL/GenBank/DDBJ databases">
        <title>WGS assembly of Glycine max.</title>
        <authorList>
            <person name="Schmutz J."/>
            <person name="Cannon S."/>
            <person name="Schlueter J."/>
            <person name="Ma J."/>
            <person name="Mitros T."/>
            <person name="Nelson W."/>
            <person name="Hyten D."/>
            <person name="Song Q."/>
            <person name="Thelen J."/>
            <person name="Cheng J."/>
            <person name="Xu D."/>
            <person name="Hellsten U."/>
            <person name="May G."/>
            <person name="Yu Y."/>
            <person name="Sakurai T."/>
            <person name="Umezawa T."/>
            <person name="Bhattacharyya M."/>
            <person name="Sandhu D."/>
            <person name="Valliyodan B."/>
            <person name="Lindquist E."/>
            <person name="Peto M."/>
            <person name="Grant D."/>
            <person name="Shu S."/>
            <person name="Goodstein D."/>
            <person name="Barry K."/>
            <person name="Futrell-Griggs M."/>
            <person name="Abernathy B."/>
            <person name="Du J."/>
            <person name="Tian Z."/>
            <person name="Zhu L."/>
            <person name="Gill N."/>
            <person name="Joshi T."/>
            <person name="Libault M."/>
            <person name="Sethuraman A."/>
            <person name="Zhang X."/>
            <person name="Shinozaki K."/>
            <person name="Nguyen H."/>
            <person name="Wing R."/>
            <person name="Cregan P."/>
            <person name="Specht J."/>
            <person name="Grimwood J."/>
            <person name="Rokhsar D."/>
            <person name="Stacey G."/>
            <person name="Shoemaker R."/>
            <person name="Jackson S."/>
        </authorList>
    </citation>
    <scope>NUCLEOTIDE SEQUENCE</scope>
    <source>
        <tissue evidence="2">Callus</tissue>
    </source>
</reference>
<dbReference type="OrthoDB" id="1898956at2759"/>